<dbReference type="InterPro" id="IPR039567">
    <property type="entry name" value="Gly-zipper"/>
</dbReference>
<keyword evidence="3" id="KW-0998">Cell outer membrane</keyword>
<dbReference type="PRINTS" id="PR01021">
    <property type="entry name" value="OMPADOMAIN"/>
</dbReference>
<evidence type="ECO:0000256" key="3">
    <source>
        <dbReference type="ARBA" id="ARBA00023237"/>
    </source>
</evidence>
<dbReference type="InterPro" id="IPR050330">
    <property type="entry name" value="Bact_OuterMem_StrucFunc"/>
</dbReference>
<comment type="caution">
    <text evidence="6">The sequence shown here is derived from an EMBL/GenBank/DDBJ whole genome shotgun (WGS) entry which is preliminary data.</text>
</comment>
<dbReference type="CDD" id="cd07185">
    <property type="entry name" value="OmpA_C-like"/>
    <property type="match status" value="1"/>
</dbReference>
<dbReference type="PRINTS" id="PR01023">
    <property type="entry name" value="NAFLGMOTY"/>
</dbReference>
<dbReference type="InterPro" id="IPR036737">
    <property type="entry name" value="OmpA-like_sf"/>
</dbReference>
<evidence type="ECO:0000313" key="6">
    <source>
        <dbReference type="EMBL" id="MEC4264453.1"/>
    </source>
</evidence>
<evidence type="ECO:0000313" key="7">
    <source>
        <dbReference type="Proteomes" id="UP001355298"/>
    </source>
</evidence>
<dbReference type="RefSeq" id="WP_293163214.1">
    <property type="nucleotide sequence ID" value="NZ_JAYKYV010000002.1"/>
</dbReference>
<keyword evidence="2 4" id="KW-0472">Membrane</keyword>
<evidence type="ECO:0000256" key="4">
    <source>
        <dbReference type="PROSITE-ProRule" id="PRU00473"/>
    </source>
</evidence>
<dbReference type="SUPFAM" id="SSF103088">
    <property type="entry name" value="OmpA-like"/>
    <property type="match status" value="1"/>
</dbReference>
<dbReference type="PANTHER" id="PTHR30329">
    <property type="entry name" value="STATOR ELEMENT OF FLAGELLAR MOTOR COMPLEX"/>
    <property type="match status" value="1"/>
</dbReference>
<dbReference type="Pfam" id="PF13488">
    <property type="entry name" value="Gly-zipper_Omp"/>
    <property type="match status" value="1"/>
</dbReference>
<organism evidence="6 7">
    <name type="scientific">Flagellimonas halotolerans</name>
    <dbReference type="NCBI Taxonomy" id="3112164"/>
    <lineage>
        <taxon>Bacteria</taxon>
        <taxon>Pseudomonadati</taxon>
        <taxon>Bacteroidota</taxon>
        <taxon>Flavobacteriia</taxon>
        <taxon>Flavobacteriales</taxon>
        <taxon>Flavobacteriaceae</taxon>
        <taxon>Flagellimonas</taxon>
    </lineage>
</organism>
<comment type="subcellular location">
    <subcellularLocation>
        <location evidence="1">Cell outer membrane</location>
    </subcellularLocation>
</comment>
<evidence type="ECO:0000259" key="5">
    <source>
        <dbReference type="PROSITE" id="PS51123"/>
    </source>
</evidence>
<sequence>MKNIVLKGATAFLALTMIIGCDAIKNANNTQKGAAIGAGGGAVIGGVIGNNVGKGNTALGAIIGAVVGGAAGGYIGNRMDRQAERIEQEIPGAEVQRVGEGINVTFSGENGVYFDTNKSDIKGASATTLDKLAGIFMEYPKTNILVEGHTDSDGAADYNMGLSQRRAQAVTGYLVAKGISSGRFTTKWYGEEQPVESNDTASGKAANRRVELAIIASDELKEEAYEQTEN</sequence>
<evidence type="ECO:0000256" key="2">
    <source>
        <dbReference type="ARBA" id="ARBA00023136"/>
    </source>
</evidence>
<gene>
    <name evidence="6" type="ORF">VOP03_03765</name>
</gene>
<dbReference type="InterPro" id="IPR006665">
    <property type="entry name" value="OmpA-like"/>
</dbReference>
<dbReference type="Proteomes" id="UP001355298">
    <property type="component" value="Unassembled WGS sequence"/>
</dbReference>
<dbReference type="Gene3D" id="3.30.1330.60">
    <property type="entry name" value="OmpA-like domain"/>
    <property type="match status" value="1"/>
</dbReference>
<dbReference type="Pfam" id="PF00691">
    <property type="entry name" value="OmpA"/>
    <property type="match status" value="1"/>
</dbReference>
<evidence type="ECO:0000256" key="1">
    <source>
        <dbReference type="ARBA" id="ARBA00004442"/>
    </source>
</evidence>
<dbReference type="InterPro" id="IPR006664">
    <property type="entry name" value="OMP_bac"/>
</dbReference>
<accession>A0ABU6IN74</accession>
<reference evidence="6 7" key="1">
    <citation type="submission" date="2024-01" db="EMBL/GenBank/DDBJ databases">
        <title>The strains designed SYSU M86414 and SYSU M84420 isolated from the marine sediment in San Sha City (Hainan Province, China).</title>
        <authorList>
            <person name="Guo D."/>
        </authorList>
    </citation>
    <scope>NUCLEOTIDE SEQUENCE [LARGE SCALE GENOMIC DNA]</scope>
    <source>
        <strain evidence="6 7">SYSU M84420</strain>
    </source>
</reference>
<dbReference type="PANTHER" id="PTHR30329:SF21">
    <property type="entry name" value="LIPOPROTEIN YIAD-RELATED"/>
    <property type="match status" value="1"/>
</dbReference>
<feature type="domain" description="OmpA-like" evidence="5">
    <location>
        <begin position="101"/>
        <end position="218"/>
    </location>
</feature>
<dbReference type="PROSITE" id="PS51123">
    <property type="entry name" value="OMPA_2"/>
    <property type="match status" value="1"/>
</dbReference>
<dbReference type="EMBL" id="JAYMGW010000002">
    <property type="protein sequence ID" value="MEC4264453.1"/>
    <property type="molecule type" value="Genomic_DNA"/>
</dbReference>
<proteinExistence type="predicted"/>
<protein>
    <submittedName>
        <fullName evidence="6">OmpA family protein</fullName>
    </submittedName>
</protein>
<name>A0ABU6IN74_9FLAO</name>
<keyword evidence="7" id="KW-1185">Reference proteome</keyword>
<dbReference type="PROSITE" id="PS51257">
    <property type="entry name" value="PROKAR_LIPOPROTEIN"/>
    <property type="match status" value="1"/>
</dbReference>